<dbReference type="FunFam" id="1.10.510.10:FF:000945">
    <property type="entry name" value="Uncharacterized protein"/>
    <property type="match status" value="1"/>
</dbReference>
<dbReference type="PROSITE" id="PS50011">
    <property type="entry name" value="PROTEIN_KINASE_DOM"/>
    <property type="match status" value="1"/>
</dbReference>
<evidence type="ECO:0000313" key="11">
    <source>
        <dbReference type="Proteomes" id="UP000688137"/>
    </source>
</evidence>
<evidence type="ECO:0000256" key="8">
    <source>
        <dbReference type="SAM" id="MobiDB-lite"/>
    </source>
</evidence>
<keyword evidence="11" id="KW-1185">Reference proteome</keyword>
<dbReference type="InterPro" id="IPR000719">
    <property type="entry name" value="Prot_kinase_dom"/>
</dbReference>
<evidence type="ECO:0000256" key="4">
    <source>
        <dbReference type="ARBA" id="ARBA00022777"/>
    </source>
</evidence>
<feature type="compositionally biased region" description="Polar residues" evidence="8">
    <location>
        <begin position="445"/>
        <end position="461"/>
    </location>
</feature>
<feature type="region of interest" description="Disordered" evidence="8">
    <location>
        <begin position="439"/>
        <end position="468"/>
    </location>
</feature>
<evidence type="ECO:0000313" key="10">
    <source>
        <dbReference type="EMBL" id="CAD8058459.1"/>
    </source>
</evidence>
<dbReference type="InterPro" id="IPR008271">
    <property type="entry name" value="Ser/Thr_kinase_AS"/>
</dbReference>
<feature type="domain" description="Protein kinase" evidence="9">
    <location>
        <begin position="127"/>
        <end position="382"/>
    </location>
</feature>
<comment type="caution">
    <text evidence="10">The sequence shown here is derived from an EMBL/GenBank/DDBJ whole genome shotgun (WGS) entry which is preliminary data.</text>
</comment>
<dbReference type="EMBL" id="CAJJDM010000026">
    <property type="protein sequence ID" value="CAD8058459.1"/>
    <property type="molecule type" value="Genomic_DNA"/>
</dbReference>
<accession>A0A8S1KST6</accession>
<keyword evidence="3 6" id="KW-0547">Nucleotide-binding</keyword>
<organism evidence="10 11">
    <name type="scientific">Paramecium primaurelia</name>
    <dbReference type="NCBI Taxonomy" id="5886"/>
    <lineage>
        <taxon>Eukaryota</taxon>
        <taxon>Sar</taxon>
        <taxon>Alveolata</taxon>
        <taxon>Ciliophora</taxon>
        <taxon>Intramacronucleata</taxon>
        <taxon>Oligohymenophorea</taxon>
        <taxon>Peniculida</taxon>
        <taxon>Parameciidae</taxon>
        <taxon>Paramecium</taxon>
    </lineage>
</organism>
<dbReference type="PROSITE" id="PS00107">
    <property type="entry name" value="PROTEIN_KINASE_ATP"/>
    <property type="match status" value="1"/>
</dbReference>
<reference evidence="10" key="1">
    <citation type="submission" date="2021-01" db="EMBL/GenBank/DDBJ databases">
        <authorList>
            <consortium name="Genoscope - CEA"/>
            <person name="William W."/>
        </authorList>
    </citation>
    <scope>NUCLEOTIDE SEQUENCE</scope>
</reference>
<dbReference type="OMA" id="CLIICDK"/>
<evidence type="ECO:0000256" key="3">
    <source>
        <dbReference type="ARBA" id="ARBA00022741"/>
    </source>
</evidence>
<dbReference type="GO" id="GO:0005524">
    <property type="term" value="F:ATP binding"/>
    <property type="evidence" value="ECO:0007669"/>
    <property type="project" value="UniProtKB-UniRule"/>
</dbReference>
<dbReference type="Pfam" id="PF00069">
    <property type="entry name" value="Pkinase"/>
    <property type="match status" value="1"/>
</dbReference>
<dbReference type="PANTHER" id="PTHR24345:SF0">
    <property type="entry name" value="CELL CYCLE SERINE_THREONINE-PROTEIN KINASE CDC5_MSD2"/>
    <property type="match status" value="1"/>
</dbReference>
<evidence type="ECO:0000256" key="1">
    <source>
        <dbReference type="ARBA" id="ARBA00022527"/>
    </source>
</evidence>
<dbReference type="SMART" id="SM00220">
    <property type="entry name" value="S_TKc"/>
    <property type="match status" value="1"/>
</dbReference>
<comment type="similarity">
    <text evidence="7">Belongs to the protein kinase superfamily.</text>
</comment>
<dbReference type="AlphaFoldDB" id="A0A8S1KST6"/>
<evidence type="ECO:0000256" key="2">
    <source>
        <dbReference type="ARBA" id="ARBA00022679"/>
    </source>
</evidence>
<sequence length="468" mass="54981">MSQDKKFYFDFTSPFEMERQIEIFPKSLKEQFFIPKNDKFKMKIIVLQRNYLIIQNEKVSYKTNIQHTFQKYFNITNAFLEIVSHPKMGLGVSLTKNGVNFRFYGLVQQWFVYMKKWCIQSYFSNEYSIISLIGKGAFAKVFKIQRISDRKELAVKVFDKTILQCKDKLALLKEIELLRLMNHKNVVSIQEIYENDYYIYLVQELYQGGELHMEVMKNKTFTERKAFIIISQVVEALHYVHFHGILHRDIKPENIILREEGIIDQVILADFGLADYYRKDCKYMFTRCGTPGYVAPELLQDKIYDHKVDVYSCGILFYYLLVGKGPFDSNNYDTTVKANQNGHVDLTQFSFTNECLDLLRGMLDPNPQNRFTLDQVNLSPFFKKHTFANNPINHSISLESLKNKSHSQTHSLQLSPYQEQRYKQELNSRFAQYASPLQSPLRLKSPNSSPLTDSQHQSPNLQRVPIQI</sequence>
<evidence type="ECO:0000256" key="5">
    <source>
        <dbReference type="ARBA" id="ARBA00022840"/>
    </source>
</evidence>
<name>A0A8S1KST6_PARPR</name>
<evidence type="ECO:0000259" key="9">
    <source>
        <dbReference type="PROSITE" id="PS50011"/>
    </source>
</evidence>
<evidence type="ECO:0000256" key="6">
    <source>
        <dbReference type="PROSITE-ProRule" id="PRU10141"/>
    </source>
</evidence>
<dbReference type="GO" id="GO:0005634">
    <property type="term" value="C:nucleus"/>
    <property type="evidence" value="ECO:0007669"/>
    <property type="project" value="TreeGrafter"/>
</dbReference>
<dbReference type="GO" id="GO:0004674">
    <property type="term" value="F:protein serine/threonine kinase activity"/>
    <property type="evidence" value="ECO:0007669"/>
    <property type="project" value="UniProtKB-KW"/>
</dbReference>
<gene>
    <name evidence="10" type="ORF">PPRIM_AZ9-3.1.T0270231</name>
</gene>
<protein>
    <recommendedName>
        <fullName evidence="9">Protein kinase domain-containing protein</fullName>
    </recommendedName>
</protein>
<feature type="binding site" evidence="6">
    <location>
        <position position="156"/>
    </location>
    <ligand>
        <name>ATP</name>
        <dbReference type="ChEBI" id="CHEBI:30616"/>
    </ligand>
</feature>
<dbReference type="PANTHER" id="PTHR24345">
    <property type="entry name" value="SERINE/THREONINE-PROTEIN KINASE PLK"/>
    <property type="match status" value="1"/>
</dbReference>
<dbReference type="Proteomes" id="UP000688137">
    <property type="component" value="Unassembled WGS sequence"/>
</dbReference>
<dbReference type="PROSITE" id="PS00108">
    <property type="entry name" value="PROTEIN_KINASE_ST"/>
    <property type="match status" value="1"/>
</dbReference>
<keyword evidence="2" id="KW-0808">Transferase</keyword>
<keyword evidence="5 6" id="KW-0067">ATP-binding</keyword>
<dbReference type="InterPro" id="IPR017441">
    <property type="entry name" value="Protein_kinase_ATP_BS"/>
</dbReference>
<keyword evidence="1 7" id="KW-0723">Serine/threonine-protein kinase</keyword>
<keyword evidence="4" id="KW-0418">Kinase</keyword>
<proteinExistence type="inferred from homology"/>
<evidence type="ECO:0000256" key="7">
    <source>
        <dbReference type="RuleBase" id="RU000304"/>
    </source>
</evidence>